<evidence type="ECO:0000313" key="7">
    <source>
        <dbReference type="Proteomes" id="UP001310890"/>
    </source>
</evidence>
<dbReference type="GO" id="GO:0006567">
    <property type="term" value="P:L-threonine catabolic process"/>
    <property type="evidence" value="ECO:0007669"/>
    <property type="project" value="TreeGrafter"/>
</dbReference>
<comment type="caution">
    <text evidence="6">The sequence shown here is derived from an EMBL/GenBank/DDBJ whole genome shotgun (WGS) entry which is preliminary data.</text>
</comment>
<proteinExistence type="inferred from homology"/>
<dbReference type="GO" id="GO:0006545">
    <property type="term" value="P:glycine biosynthetic process"/>
    <property type="evidence" value="ECO:0007669"/>
    <property type="project" value="TreeGrafter"/>
</dbReference>
<dbReference type="InterPro" id="IPR001597">
    <property type="entry name" value="ArAA_b-elim_lyase/Thr_aldolase"/>
</dbReference>
<dbReference type="EMBL" id="JAVRRL010000069">
    <property type="protein sequence ID" value="KAK5109172.1"/>
    <property type="molecule type" value="Genomic_DNA"/>
</dbReference>
<protein>
    <recommendedName>
        <fullName evidence="5">Aromatic amino acid beta-eliminating lyase/threonine aldolase domain-containing protein</fullName>
    </recommendedName>
</protein>
<keyword evidence="3" id="KW-0663">Pyridoxal phosphate</keyword>
<feature type="region of interest" description="Disordered" evidence="4">
    <location>
        <begin position="400"/>
        <end position="421"/>
    </location>
</feature>
<evidence type="ECO:0000256" key="1">
    <source>
        <dbReference type="ARBA" id="ARBA00001933"/>
    </source>
</evidence>
<feature type="compositionally biased region" description="Low complexity" evidence="4">
    <location>
        <begin position="407"/>
        <end position="417"/>
    </location>
</feature>
<evidence type="ECO:0000313" key="6">
    <source>
        <dbReference type="EMBL" id="KAK5109172.1"/>
    </source>
</evidence>
<evidence type="ECO:0000256" key="2">
    <source>
        <dbReference type="ARBA" id="ARBA00006966"/>
    </source>
</evidence>
<comment type="similarity">
    <text evidence="2">Belongs to the threonine aldolase family.</text>
</comment>
<dbReference type="GO" id="GO:0008732">
    <property type="term" value="F:L-allo-threonine aldolase activity"/>
    <property type="evidence" value="ECO:0007669"/>
    <property type="project" value="TreeGrafter"/>
</dbReference>
<sequence length="460" mass="51394">MAATAETIVTATCEEVDTPVTEKDDPIQLCMFMEPMTAAESIKRTARYAKNPAAYLQNILGDQTFQDRKSMLSLADEVNRDFYGTGTYRQHFEQHIARLMGKKHGLFFLTGVQAQLAAIKIHCDVRGRQRAAWHISSHLQEAEERAYEELYRLDRILLGSDPETLPKVEEITAVLHLSENERPSAILLELPNRVLGCKTYTYADLEQISLACRQANVALHMDGARLWEIEPYYQRTAGKTFSDLAALFDTVYVSFYKGLGGATGAMLVSNDQSLMNEAKVWQRRAGGNAFSLGYEVIDCERGYNQTIGEFQGRWEKMSEIVEGIKAATAEYKASDGRPIVGFIAEEPRCCQVLTVFHGFSADALVAARDAVEKKTNVRVFERLRPKQSLDEKMKAEREAAVGGGEVAGSKGEGAAAVPEGREGGKEHFMEWMIMAVTQKIETRVFIEAYVALCEELLRET</sequence>
<accession>A0AAN7TC50</accession>
<evidence type="ECO:0000256" key="4">
    <source>
        <dbReference type="SAM" id="MobiDB-lite"/>
    </source>
</evidence>
<feature type="domain" description="Aromatic amino acid beta-eliminating lyase/threonine aldolase" evidence="5">
    <location>
        <begin position="77"/>
        <end position="289"/>
    </location>
</feature>
<dbReference type="SUPFAM" id="SSF53383">
    <property type="entry name" value="PLP-dependent transferases"/>
    <property type="match status" value="1"/>
</dbReference>
<dbReference type="AlphaFoldDB" id="A0AAN7TC50"/>
<dbReference type="PANTHER" id="PTHR48097">
    <property type="entry name" value="L-THREONINE ALDOLASE-RELATED"/>
    <property type="match status" value="1"/>
</dbReference>
<dbReference type="GO" id="GO:0005829">
    <property type="term" value="C:cytosol"/>
    <property type="evidence" value="ECO:0007669"/>
    <property type="project" value="TreeGrafter"/>
</dbReference>
<dbReference type="InterPro" id="IPR015424">
    <property type="entry name" value="PyrdxlP-dep_Trfase"/>
</dbReference>
<comment type="cofactor">
    <cofactor evidence="1">
        <name>pyridoxal 5'-phosphate</name>
        <dbReference type="ChEBI" id="CHEBI:597326"/>
    </cofactor>
</comment>
<evidence type="ECO:0000259" key="5">
    <source>
        <dbReference type="Pfam" id="PF01212"/>
    </source>
</evidence>
<reference evidence="6" key="1">
    <citation type="submission" date="2023-08" db="EMBL/GenBank/DDBJ databases">
        <title>Black Yeasts Isolated from many extreme environments.</title>
        <authorList>
            <person name="Coleine C."/>
            <person name="Stajich J.E."/>
            <person name="Selbmann L."/>
        </authorList>
    </citation>
    <scope>NUCLEOTIDE SEQUENCE</scope>
    <source>
        <strain evidence="6">CCFEE 5401</strain>
    </source>
</reference>
<organism evidence="6 7">
    <name type="scientific">Meristemomyces frigidus</name>
    <dbReference type="NCBI Taxonomy" id="1508187"/>
    <lineage>
        <taxon>Eukaryota</taxon>
        <taxon>Fungi</taxon>
        <taxon>Dikarya</taxon>
        <taxon>Ascomycota</taxon>
        <taxon>Pezizomycotina</taxon>
        <taxon>Dothideomycetes</taxon>
        <taxon>Dothideomycetidae</taxon>
        <taxon>Mycosphaerellales</taxon>
        <taxon>Teratosphaeriaceae</taxon>
        <taxon>Meristemomyces</taxon>
    </lineage>
</organism>
<evidence type="ECO:0000256" key="3">
    <source>
        <dbReference type="ARBA" id="ARBA00022898"/>
    </source>
</evidence>
<name>A0AAN7TC50_9PEZI</name>
<dbReference type="Proteomes" id="UP001310890">
    <property type="component" value="Unassembled WGS sequence"/>
</dbReference>
<dbReference type="InterPro" id="IPR015421">
    <property type="entry name" value="PyrdxlP-dep_Trfase_major"/>
</dbReference>
<dbReference type="PANTHER" id="PTHR48097:SF9">
    <property type="entry name" value="L-THREONINE ALDOLASE"/>
    <property type="match status" value="1"/>
</dbReference>
<gene>
    <name evidence="6" type="ORF">LTR62_007257</name>
</gene>
<dbReference type="Gene3D" id="3.40.640.10">
    <property type="entry name" value="Type I PLP-dependent aspartate aminotransferase-like (Major domain)"/>
    <property type="match status" value="1"/>
</dbReference>
<dbReference type="Pfam" id="PF01212">
    <property type="entry name" value="Beta_elim_lyase"/>
    <property type="match status" value="1"/>
</dbReference>